<gene>
    <name evidence="1" type="ORF">GIB67_034522</name>
</gene>
<protein>
    <submittedName>
        <fullName evidence="1">Uncharacterized protein</fullName>
    </submittedName>
</protein>
<accession>A0A7J7PBF3</accession>
<dbReference type="Proteomes" id="UP000541444">
    <property type="component" value="Unassembled WGS sequence"/>
</dbReference>
<evidence type="ECO:0000313" key="2">
    <source>
        <dbReference type="Proteomes" id="UP000541444"/>
    </source>
</evidence>
<proteinExistence type="predicted"/>
<comment type="caution">
    <text evidence="1">The sequence shown here is derived from an EMBL/GenBank/DDBJ whole genome shotgun (WGS) entry which is preliminary data.</text>
</comment>
<keyword evidence="2" id="KW-1185">Reference proteome</keyword>
<dbReference type="EMBL" id="JACGCM010000067">
    <property type="protein sequence ID" value="KAF6176660.1"/>
    <property type="molecule type" value="Genomic_DNA"/>
</dbReference>
<sequence>METCFVSLPLFLIHTLKSTHSSVLPPILSLELRSRNHDLWYVAWSGSASTSSAIEVAKPLALALALAKCISLPDHLTVQVTAVGNLPKTTLDTIEPNDVDDWEVLELNAELAEDVILK</sequence>
<organism evidence="1 2">
    <name type="scientific">Kingdonia uniflora</name>
    <dbReference type="NCBI Taxonomy" id="39325"/>
    <lineage>
        <taxon>Eukaryota</taxon>
        <taxon>Viridiplantae</taxon>
        <taxon>Streptophyta</taxon>
        <taxon>Embryophyta</taxon>
        <taxon>Tracheophyta</taxon>
        <taxon>Spermatophyta</taxon>
        <taxon>Magnoliopsida</taxon>
        <taxon>Ranunculales</taxon>
        <taxon>Circaeasteraceae</taxon>
        <taxon>Kingdonia</taxon>
    </lineage>
</organism>
<dbReference type="OrthoDB" id="2187at2759"/>
<reference evidence="1 2" key="1">
    <citation type="journal article" date="2020" name="IScience">
        <title>Genome Sequencing of the Endangered Kingdonia uniflora (Circaeasteraceae, Ranunculales) Reveals Potential Mechanisms of Evolutionary Specialization.</title>
        <authorList>
            <person name="Sun Y."/>
            <person name="Deng T."/>
            <person name="Zhang A."/>
            <person name="Moore M.J."/>
            <person name="Landis J.B."/>
            <person name="Lin N."/>
            <person name="Zhang H."/>
            <person name="Zhang X."/>
            <person name="Huang J."/>
            <person name="Zhang X."/>
            <person name="Sun H."/>
            <person name="Wang H."/>
        </authorList>
    </citation>
    <scope>NUCLEOTIDE SEQUENCE [LARGE SCALE GENOMIC DNA]</scope>
    <source>
        <strain evidence="1">TB1705</strain>
        <tissue evidence="1">Leaf</tissue>
    </source>
</reference>
<name>A0A7J7PBF3_9MAGN</name>
<dbReference type="AlphaFoldDB" id="A0A7J7PBF3"/>
<evidence type="ECO:0000313" key="1">
    <source>
        <dbReference type="EMBL" id="KAF6176660.1"/>
    </source>
</evidence>